<evidence type="ECO:0000256" key="4">
    <source>
        <dbReference type="ARBA" id="ARBA00022840"/>
    </source>
</evidence>
<feature type="domain" description="ABC transporter" evidence="5">
    <location>
        <begin position="3"/>
        <end position="240"/>
    </location>
</feature>
<comment type="similarity">
    <text evidence="1">Belongs to the ABC transporter superfamily.</text>
</comment>
<accession>A0A7J3JS89</accession>
<dbReference type="AlphaFoldDB" id="A0A7J3JS89"/>
<dbReference type="GO" id="GO:0016887">
    <property type="term" value="F:ATP hydrolysis activity"/>
    <property type="evidence" value="ECO:0007669"/>
    <property type="project" value="InterPro"/>
</dbReference>
<keyword evidence="2" id="KW-0813">Transport</keyword>
<dbReference type="PANTHER" id="PTHR42734">
    <property type="entry name" value="METAL TRANSPORT SYSTEM ATP-BINDING PROTEIN TM_0124-RELATED"/>
    <property type="match status" value="1"/>
</dbReference>
<dbReference type="PROSITE" id="PS50893">
    <property type="entry name" value="ABC_TRANSPORTER_2"/>
    <property type="match status" value="1"/>
</dbReference>
<sequence>MKIVIKNLEVWYNSVKALSNVSLEIVEGEMTFVIGPNGAGKSTLLKAISLLVSPKKGVVYIDGRDARLYSARELAKMVTYVNPYISKTIPSTVLEYLMTARYPHRNLLSFKEDKRDLEVIEKVSQQMNIAHLLNRRLDQLSSGELQRVIIARALIQQPEVILLDEPSAFLDLRYRLEILEYIKRITKTEGTVTIIAIHDLYLASLYADKVILLSNGSIVAYGNTEEVLKKEIIENIYGVRIAILKVNNKHIIAPIEPVKKVDCVRSD</sequence>
<organism evidence="6">
    <name type="scientific">Ignisphaera aggregans</name>
    <dbReference type="NCBI Taxonomy" id="334771"/>
    <lineage>
        <taxon>Archaea</taxon>
        <taxon>Thermoproteota</taxon>
        <taxon>Thermoprotei</taxon>
        <taxon>Desulfurococcales</taxon>
        <taxon>Desulfurococcaceae</taxon>
        <taxon>Ignisphaera</taxon>
    </lineage>
</organism>
<keyword evidence="4 6" id="KW-0067">ATP-binding</keyword>
<evidence type="ECO:0000256" key="1">
    <source>
        <dbReference type="ARBA" id="ARBA00005417"/>
    </source>
</evidence>
<dbReference type="EMBL" id="DTBZ01000131">
    <property type="protein sequence ID" value="HGQ18693.1"/>
    <property type="molecule type" value="Genomic_DNA"/>
</dbReference>
<dbReference type="PANTHER" id="PTHR42734:SF6">
    <property type="entry name" value="MOLYBDATE IMPORT ATP-BINDING PROTEIN MOLC"/>
    <property type="match status" value="1"/>
</dbReference>
<gene>
    <name evidence="6" type="ORF">ENU30_06970</name>
</gene>
<protein>
    <submittedName>
        <fullName evidence="6">ABC transporter ATP-binding protein</fullName>
    </submittedName>
</protein>
<comment type="caution">
    <text evidence="6">The sequence shown here is derived from an EMBL/GenBank/DDBJ whole genome shotgun (WGS) entry which is preliminary data.</text>
</comment>
<name>A0A7J3JS89_9CREN</name>
<reference evidence="6" key="1">
    <citation type="journal article" date="2020" name="mSystems">
        <title>Genome- and Community-Level Interaction Insights into Carbon Utilization and Element Cycling Functions of Hydrothermarchaeota in Hydrothermal Sediment.</title>
        <authorList>
            <person name="Zhou Z."/>
            <person name="Liu Y."/>
            <person name="Xu W."/>
            <person name="Pan J."/>
            <person name="Luo Z.H."/>
            <person name="Li M."/>
        </authorList>
    </citation>
    <scope>NUCLEOTIDE SEQUENCE [LARGE SCALE GENOMIC DNA]</scope>
    <source>
        <strain evidence="6">SpSt-657</strain>
    </source>
</reference>
<dbReference type="SUPFAM" id="SSF52540">
    <property type="entry name" value="P-loop containing nucleoside triphosphate hydrolases"/>
    <property type="match status" value="1"/>
</dbReference>
<dbReference type="InterPro" id="IPR027417">
    <property type="entry name" value="P-loop_NTPase"/>
</dbReference>
<dbReference type="PROSITE" id="PS00211">
    <property type="entry name" value="ABC_TRANSPORTER_1"/>
    <property type="match status" value="1"/>
</dbReference>
<dbReference type="SMART" id="SM00382">
    <property type="entry name" value="AAA"/>
    <property type="match status" value="1"/>
</dbReference>
<evidence type="ECO:0000313" key="6">
    <source>
        <dbReference type="EMBL" id="HGQ18693.1"/>
    </source>
</evidence>
<evidence type="ECO:0000256" key="2">
    <source>
        <dbReference type="ARBA" id="ARBA00022448"/>
    </source>
</evidence>
<evidence type="ECO:0000259" key="5">
    <source>
        <dbReference type="PROSITE" id="PS50893"/>
    </source>
</evidence>
<dbReference type="InterPro" id="IPR050153">
    <property type="entry name" value="Metal_Ion_Import_ABC"/>
</dbReference>
<dbReference type="Gene3D" id="3.40.50.300">
    <property type="entry name" value="P-loop containing nucleotide triphosphate hydrolases"/>
    <property type="match status" value="1"/>
</dbReference>
<dbReference type="Pfam" id="PF00005">
    <property type="entry name" value="ABC_tran"/>
    <property type="match status" value="1"/>
</dbReference>
<dbReference type="CDD" id="cd03214">
    <property type="entry name" value="ABC_Iron-Siderophores_B12_Hemin"/>
    <property type="match status" value="1"/>
</dbReference>
<dbReference type="InterPro" id="IPR003439">
    <property type="entry name" value="ABC_transporter-like_ATP-bd"/>
</dbReference>
<dbReference type="InterPro" id="IPR003593">
    <property type="entry name" value="AAA+_ATPase"/>
</dbReference>
<dbReference type="InterPro" id="IPR017871">
    <property type="entry name" value="ABC_transporter-like_CS"/>
</dbReference>
<proteinExistence type="inferred from homology"/>
<evidence type="ECO:0000256" key="3">
    <source>
        <dbReference type="ARBA" id="ARBA00022741"/>
    </source>
</evidence>
<dbReference type="FunFam" id="3.40.50.300:FF:000134">
    <property type="entry name" value="Iron-enterobactin ABC transporter ATP-binding protein"/>
    <property type="match status" value="1"/>
</dbReference>
<dbReference type="GO" id="GO:0005524">
    <property type="term" value="F:ATP binding"/>
    <property type="evidence" value="ECO:0007669"/>
    <property type="project" value="UniProtKB-KW"/>
</dbReference>
<keyword evidence="3" id="KW-0547">Nucleotide-binding</keyword>